<evidence type="ECO:0000313" key="2">
    <source>
        <dbReference type="EMBL" id="GMN64926.1"/>
    </source>
</evidence>
<accession>A0AA88JA41</accession>
<evidence type="ECO:0000313" key="3">
    <source>
        <dbReference type="Proteomes" id="UP001187192"/>
    </source>
</evidence>
<feature type="region of interest" description="Disordered" evidence="1">
    <location>
        <begin position="1"/>
        <end position="73"/>
    </location>
</feature>
<comment type="caution">
    <text evidence="2">The sequence shown here is derived from an EMBL/GenBank/DDBJ whole genome shotgun (WGS) entry which is preliminary data.</text>
</comment>
<protein>
    <submittedName>
        <fullName evidence="2">Uncharacterized protein</fullName>
    </submittedName>
</protein>
<reference evidence="2" key="1">
    <citation type="submission" date="2023-07" db="EMBL/GenBank/DDBJ databases">
        <title>draft genome sequence of fig (Ficus carica).</title>
        <authorList>
            <person name="Takahashi T."/>
            <person name="Nishimura K."/>
        </authorList>
    </citation>
    <scope>NUCLEOTIDE SEQUENCE</scope>
</reference>
<organism evidence="2 3">
    <name type="scientific">Ficus carica</name>
    <name type="common">Common fig</name>
    <dbReference type="NCBI Taxonomy" id="3494"/>
    <lineage>
        <taxon>Eukaryota</taxon>
        <taxon>Viridiplantae</taxon>
        <taxon>Streptophyta</taxon>
        <taxon>Embryophyta</taxon>
        <taxon>Tracheophyta</taxon>
        <taxon>Spermatophyta</taxon>
        <taxon>Magnoliopsida</taxon>
        <taxon>eudicotyledons</taxon>
        <taxon>Gunneridae</taxon>
        <taxon>Pentapetalae</taxon>
        <taxon>rosids</taxon>
        <taxon>fabids</taxon>
        <taxon>Rosales</taxon>
        <taxon>Moraceae</taxon>
        <taxon>Ficeae</taxon>
        <taxon>Ficus</taxon>
    </lineage>
</organism>
<sequence length="73" mass="8140">MVAEAARALIHPPFPLIESSPEPSNVLAQPPAKKQKAGEMPVKKAPGKRKREQDKAILNRATSFKPQRRGRWT</sequence>
<gene>
    <name evidence="2" type="ORF">TIFTF001_034001</name>
</gene>
<proteinExistence type="predicted"/>
<evidence type="ECO:0000256" key="1">
    <source>
        <dbReference type="SAM" id="MobiDB-lite"/>
    </source>
</evidence>
<name>A0AA88JA41_FICCA</name>
<keyword evidence="3" id="KW-1185">Reference proteome</keyword>
<dbReference type="Proteomes" id="UP001187192">
    <property type="component" value="Unassembled WGS sequence"/>
</dbReference>
<dbReference type="AlphaFoldDB" id="A0AA88JA41"/>
<dbReference type="EMBL" id="BTGU01000201">
    <property type="protein sequence ID" value="GMN64926.1"/>
    <property type="molecule type" value="Genomic_DNA"/>
</dbReference>